<gene>
    <name evidence="3" type="ORF">CCAND38_230066</name>
</gene>
<dbReference type="InterPro" id="IPR029058">
    <property type="entry name" value="AB_hydrolase_fold"/>
</dbReference>
<evidence type="ECO:0000313" key="4">
    <source>
        <dbReference type="Proteomes" id="UP000045051"/>
    </source>
</evidence>
<dbReference type="InterPro" id="IPR050266">
    <property type="entry name" value="AB_hydrolase_sf"/>
</dbReference>
<dbReference type="GO" id="GO:0016787">
    <property type="term" value="F:hydrolase activity"/>
    <property type="evidence" value="ECO:0007669"/>
    <property type="project" value="UniProtKB-KW"/>
</dbReference>
<dbReference type="Proteomes" id="UP000045051">
    <property type="component" value="Unassembled WGS sequence"/>
</dbReference>
<keyword evidence="4" id="KW-1185">Reference proteome</keyword>
<proteinExistence type="predicted"/>
<evidence type="ECO:0000313" key="3">
    <source>
        <dbReference type="EMBL" id="CEN45320.1"/>
    </source>
</evidence>
<accession>A0A0B7I0X7</accession>
<organism evidence="3 4">
    <name type="scientific">Capnocytophaga canis</name>
    <dbReference type="NCBI Taxonomy" id="1848903"/>
    <lineage>
        <taxon>Bacteria</taxon>
        <taxon>Pseudomonadati</taxon>
        <taxon>Bacteroidota</taxon>
        <taxon>Flavobacteriia</taxon>
        <taxon>Flavobacteriales</taxon>
        <taxon>Flavobacteriaceae</taxon>
        <taxon>Capnocytophaga</taxon>
    </lineage>
</organism>
<sequence length="254" mass="28657">MKNIPFYTKKGSGKPLMLLHGFLESSEIWEHFAEILQSDFCVITTDLLGHGKTPVEAEIHTMEMMAEAVNRILEIEKIDTCLFVGHSMGGYVSLAFAEKYPDKVNGLILMNSTTVADSDEKKANRLRVLEVIDKDKSFFIRTAVNNLFSSENRIEMKQKVDKVIKIAMEIPNEGIKAASLGMKDRPDRTHIFEGLQVPKHIIIGENDELIPAENLVELAQKTKASYSRLIGGHMSYIENETETVDIIKRIGYEI</sequence>
<dbReference type="EMBL" id="CDOI01000133">
    <property type="protein sequence ID" value="CEN45320.1"/>
    <property type="molecule type" value="Genomic_DNA"/>
</dbReference>
<dbReference type="InterPro" id="IPR000073">
    <property type="entry name" value="AB_hydrolase_1"/>
</dbReference>
<dbReference type="Pfam" id="PF00561">
    <property type="entry name" value="Abhydrolase_1"/>
    <property type="match status" value="1"/>
</dbReference>
<evidence type="ECO:0000256" key="1">
    <source>
        <dbReference type="ARBA" id="ARBA00022801"/>
    </source>
</evidence>
<dbReference type="Gene3D" id="3.40.50.1820">
    <property type="entry name" value="alpha/beta hydrolase"/>
    <property type="match status" value="1"/>
</dbReference>
<dbReference type="AlphaFoldDB" id="A0A0B7I0X7"/>
<protein>
    <submittedName>
        <fullName evidence="3">Hydrolase, alpha/beta domain protein</fullName>
    </submittedName>
</protein>
<dbReference type="PANTHER" id="PTHR43798">
    <property type="entry name" value="MONOACYLGLYCEROL LIPASE"/>
    <property type="match status" value="1"/>
</dbReference>
<evidence type="ECO:0000259" key="2">
    <source>
        <dbReference type="Pfam" id="PF00561"/>
    </source>
</evidence>
<dbReference type="PRINTS" id="PR00111">
    <property type="entry name" value="ABHYDROLASE"/>
</dbReference>
<reference evidence="3 4" key="1">
    <citation type="submission" date="2015-01" db="EMBL/GenBank/DDBJ databases">
        <authorList>
            <person name="Xiang T."/>
            <person name="Song Y."/>
            <person name="Huang L."/>
            <person name="Wang B."/>
            <person name="Wu P."/>
        </authorList>
    </citation>
    <scope>NUCLEOTIDE SEQUENCE [LARGE SCALE GENOMIC DNA]</scope>
    <source>
        <strain evidence="3 4">CcD38</strain>
    </source>
</reference>
<name>A0A0B7I0X7_9FLAO</name>
<dbReference type="SUPFAM" id="SSF53474">
    <property type="entry name" value="alpha/beta-Hydrolases"/>
    <property type="match status" value="1"/>
</dbReference>
<dbReference type="GO" id="GO:0016020">
    <property type="term" value="C:membrane"/>
    <property type="evidence" value="ECO:0007669"/>
    <property type="project" value="TreeGrafter"/>
</dbReference>
<feature type="domain" description="AB hydrolase-1" evidence="2">
    <location>
        <begin position="14"/>
        <end position="239"/>
    </location>
</feature>
<dbReference type="RefSeq" id="WP_042343980.1">
    <property type="nucleotide sequence ID" value="NZ_CDOI01000133.1"/>
</dbReference>
<keyword evidence="1 3" id="KW-0378">Hydrolase</keyword>
<dbReference type="PANTHER" id="PTHR43798:SF31">
    <property type="entry name" value="AB HYDROLASE SUPERFAMILY PROTEIN YCLE"/>
    <property type="match status" value="1"/>
</dbReference>